<keyword evidence="2" id="KW-1185">Reference proteome</keyword>
<gene>
    <name evidence="1" type="ORF">TSAR_004399</name>
</gene>
<proteinExistence type="predicted"/>
<comment type="caution">
    <text evidence="1">The sequence shown here is derived from an EMBL/GenBank/DDBJ whole genome shotgun (WGS) entry which is preliminary data.</text>
</comment>
<evidence type="ECO:0000313" key="1">
    <source>
        <dbReference type="EMBL" id="OXU22604.1"/>
    </source>
</evidence>
<reference evidence="1 2" key="1">
    <citation type="journal article" date="2017" name="Curr. Biol.">
        <title>The Evolution of Venom by Co-option of Single-Copy Genes.</title>
        <authorList>
            <person name="Martinson E.O."/>
            <person name="Mrinalini"/>
            <person name="Kelkar Y.D."/>
            <person name="Chang C.H."/>
            <person name="Werren J.H."/>
        </authorList>
    </citation>
    <scope>NUCLEOTIDE SEQUENCE [LARGE SCALE GENOMIC DNA]</scope>
    <source>
        <strain evidence="1 2">Alberta</strain>
        <tissue evidence="1">Whole body</tissue>
    </source>
</reference>
<dbReference type="AlphaFoldDB" id="A0A232EW72"/>
<feature type="non-terminal residue" evidence="1">
    <location>
        <position position="1"/>
    </location>
</feature>
<protein>
    <submittedName>
        <fullName evidence="1">Uncharacterized protein</fullName>
    </submittedName>
</protein>
<name>A0A232EW72_9HYME</name>
<dbReference type="Proteomes" id="UP000215335">
    <property type="component" value="Unassembled WGS sequence"/>
</dbReference>
<organism evidence="1 2">
    <name type="scientific">Trichomalopsis sarcophagae</name>
    <dbReference type="NCBI Taxonomy" id="543379"/>
    <lineage>
        <taxon>Eukaryota</taxon>
        <taxon>Metazoa</taxon>
        <taxon>Ecdysozoa</taxon>
        <taxon>Arthropoda</taxon>
        <taxon>Hexapoda</taxon>
        <taxon>Insecta</taxon>
        <taxon>Pterygota</taxon>
        <taxon>Neoptera</taxon>
        <taxon>Endopterygota</taxon>
        <taxon>Hymenoptera</taxon>
        <taxon>Apocrita</taxon>
        <taxon>Proctotrupomorpha</taxon>
        <taxon>Chalcidoidea</taxon>
        <taxon>Pteromalidae</taxon>
        <taxon>Pteromalinae</taxon>
        <taxon>Trichomalopsis</taxon>
    </lineage>
</organism>
<sequence>QHCVLIDLLFKYNYCVKSVIDALKVTNDEVCTGISISSVCEPVTLNHQISHNHGKSMILKVYVSSFALRLVQLFRNRLSYQFLLNSLGLAFKPEPYGFGVKKCK</sequence>
<evidence type="ECO:0000313" key="2">
    <source>
        <dbReference type="Proteomes" id="UP000215335"/>
    </source>
</evidence>
<accession>A0A232EW72</accession>
<dbReference type="EMBL" id="NNAY01001903">
    <property type="protein sequence ID" value="OXU22604.1"/>
    <property type="molecule type" value="Genomic_DNA"/>
</dbReference>